<evidence type="ECO:0000313" key="8">
    <source>
        <dbReference type="Proteomes" id="UP000660861"/>
    </source>
</evidence>
<dbReference type="GO" id="GO:0005524">
    <property type="term" value="F:ATP binding"/>
    <property type="evidence" value="ECO:0007669"/>
    <property type="project" value="UniProtKB-UniRule"/>
</dbReference>
<feature type="domain" description="RapZ-like N-terminal" evidence="5">
    <location>
        <begin position="1"/>
        <end position="159"/>
    </location>
</feature>
<dbReference type="RefSeq" id="WP_262396624.1">
    <property type="nucleotide sequence ID" value="NZ_JACRTC010000001.1"/>
</dbReference>
<gene>
    <name evidence="7" type="primary">rapZ</name>
    <name evidence="7" type="ORF">H8709_01610</name>
</gene>
<dbReference type="NCBIfam" id="NF003828">
    <property type="entry name" value="PRK05416.1"/>
    <property type="match status" value="1"/>
</dbReference>
<keyword evidence="8" id="KW-1185">Reference proteome</keyword>
<evidence type="ECO:0000256" key="2">
    <source>
        <dbReference type="ARBA" id="ARBA00022840"/>
    </source>
</evidence>
<name>A0A926E8Z7_9FIRM</name>
<dbReference type="PIRSF" id="PIRSF005052">
    <property type="entry name" value="P-loopkin"/>
    <property type="match status" value="1"/>
</dbReference>
<accession>A0A926E8Z7</accession>
<feature type="binding site" evidence="4">
    <location>
        <begin position="8"/>
        <end position="15"/>
    </location>
    <ligand>
        <name>ATP</name>
        <dbReference type="ChEBI" id="CHEBI:30616"/>
    </ligand>
</feature>
<dbReference type="InterPro" id="IPR053931">
    <property type="entry name" value="RapZ_C"/>
</dbReference>
<reference evidence="7" key="1">
    <citation type="submission" date="2020-08" db="EMBL/GenBank/DDBJ databases">
        <title>Genome public.</title>
        <authorList>
            <person name="Liu C."/>
            <person name="Sun Q."/>
        </authorList>
    </citation>
    <scope>NUCLEOTIDE SEQUENCE</scope>
    <source>
        <strain evidence="7">NSJ-54</strain>
    </source>
</reference>
<dbReference type="EMBL" id="JACRTC010000001">
    <property type="protein sequence ID" value="MBC8569527.1"/>
    <property type="molecule type" value="Genomic_DNA"/>
</dbReference>
<evidence type="ECO:0000313" key="7">
    <source>
        <dbReference type="EMBL" id="MBC8569527.1"/>
    </source>
</evidence>
<dbReference type="AlphaFoldDB" id="A0A926E8Z7"/>
<dbReference type="Proteomes" id="UP000660861">
    <property type="component" value="Unassembled WGS sequence"/>
</dbReference>
<evidence type="ECO:0000256" key="1">
    <source>
        <dbReference type="ARBA" id="ARBA00022741"/>
    </source>
</evidence>
<dbReference type="Pfam" id="PF22740">
    <property type="entry name" value="PapZ_C"/>
    <property type="match status" value="1"/>
</dbReference>
<feature type="domain" description="RapZ C-terminal" evidence="6">
    <location>
        <begin position="165"/>
        <end position="284"/>
    </location>
</feature>
<evidence type="ECO:0000256" key="4">
    <source>
        <dbReference type="HAMAP-Rule" id="MF_00636"/>
    </source>
</evidence>
<dbReference type="InterPro" id="IPR053930">
    <property type="entry name" value="RapZ-like_N"/>
</dbReference>
<evidence type="ECO:0000259" key="6">
    <source>
        <dbReference type="Pfam" id="PF22740"/>
    </source>
</evidence>
<comment type="caution">
    <text evidence="7">The sequence shown here is derived from an EMBL/GenBank/DDBJ whole genome shotgun (WGS) entry which is preliminary data.</text>
</comment>
<dbReference type="PANTHER" id="PTHR30448">
    <property type="entry name" value="RNASE ADAPTER PROTEIN RAPZ"/>
    <property type="match status" value="1"/>
</dbReference>
<organism evidence="7 8">
    <name type="scientific">Zongyangia hominis</name>
    <dbReference type="NCBI Taxonomy" id="2763677"/>
    <lineage>
        <taxon>Bacteria</taxon>
        <taxon>Bacillati</taxon>
        <taxon>Bacillota</taxon>
        <taxon>Clostridia</taxon>
        <taxon>Eubacteriales</taxon>
        <taxon>Oscillospiraceae</taxon>
        <taxon>Zongyangia</taxon>
    </lineage>
</organism>
<sequence>MDFVIVTGLSGAGKSRAINALEDIGFYCVDNIPPKLIVKIAEFCLKSKGQIDRVAVVVDARGGALFHDLFDGMDDLRKNKIEFEVLFLECNDDILVRRFKETRRKHPLLDTVKGEIEQAILVERELLKPIRAMATYTIDTSHLSPAQLKEQIANIFLGNVTGGMLVNSMSFGFKYGLPLEADLVFDVRCLPNPFYIEGLRHKTGLDAEVREYVMEFPQSRELAKKLLDLIDFLLPQYIQEGKSQLVVAIGCTGGKHRSVTFAELIARHLSENGVRVNINHRDIQK</sequence>
<evidence type="ECO:0000259" key="5">
    <source>
        <dbReference type="Pfam" id="PF03668"/>
    </source>
</evidence>
<dbReference type="HAMAP" id="MF_00636">
    <property type="entry name" value="RapZ_like"/>
    <property type="match status" value="1"/>
</dbReference>
<dbReference type="PANTHER" id="PTHR30448:SF0">
    <property type="entry name" value="RNASE ADAPTER PROTEIN RAPZ"/>
    <property type="match status" value="1"/>
</dbReference>
<evidence type="ECO:0000256" key="3">
    <source>
        <dbReference type="ARBA" id="ARBA00023134"/>
    </source>
</evidence>
<dbReference type="Pfam" id="PF03668">
    <property type="entry name" value="RapZ-like_N"/>
    <property type="match status" value="1"/>
</dbReference>
<dbReference type="GO" id="GO:0005525">
    <property type="term" value="F:GTP binding"/>
    <property type="evidence" value="ECO:0007669"/>
    <property type="project" value="UniProtKB-UniRule"/>
</dbReference>
<dbReference type="Gene3D" id="3.40.50.300">
    <property type="entry name" value="P-loop containing nucleotide triphosphate hydrolases"/>
    <property type="match status" value="1"/>
</dbReference>
<proteinExistence type="inferred from homology"/>
<keyword evidence="2 4" id="KW-0067">ATP-binding</keyword>
<dbReference type="SUPFAM" id="SSF52540">
    <property type="entry name" value="P-loop containing nucleoside triphosphate hydrolases"/>
    <property type="match status" value="1"/>
</dbReference>
<protein>
    <submittedName>
        <fullName evidence="7">RNase adapter RapZ</fullName>
    </submittedName>
</protein>
<dbReference type="InterPro" id="IPR005337">
    <property type="entry name" value="RapZ-like"/>
</dbReference>
<feature type="binding site" evidence="4">
    <location>
        <begin position="59"/>
        <end position="62"/>
    </location>
    <ligand>
        <name>GTP</name>
        <dbReference type="ChEBI" id="CHEBI:37565"/>
    </ligand>
</feature>
<keyword evidence="3 4" id="KW-0342">GTP-binding</keyword>
<keyword evidence="1 4" id="KW-0547">Nucleotide-binding</keyword>
<dbReference type="InterPro" id="IPR027417">
    <property type="entry name" value="P-loop_NTPase"/>
</dbReference>